<protein>
    <submittedName>
        <fullName evidence="2">Uncharacterized protein</fullName>
    </submittedName>
</protein>
<evidence type="ECO:0000313" key="3">
    <source>
        <dbReference type="Proteomes" id="UP001054945"/>
    </source>
</evidence>
<dbReference type="AlphaFoldDB" id="A0AAV4XQB3"/>
<dbReference type="Proteomes" id="UP001054945">
    <property type="component" value="Unassembled WGS sequence"/>
</dbReference>
<feature type="region of interest" description="Disordered" evidence="1">
    <location>
        <begin position="1"/>
        <end position="24"/>
    </location>
</feature>
<feature type="compositionally biased region" description="Polar residues" evidence="1">
    <location>
        <begin position="1"/>
        <end position="12"/>
    </location>
</feature>
<keyword evidence="3" id="KW-1185">Reference proteome</keyword>
<name>A0AAV4XQB3_CAEEX</name>
<evidence type="ECO:0000313" key="2">
    <source>
        <dbReference type="EMBL" id="GIY95898.1"/>
    </source>
</evidence>
<proteinExistence type="predicted"/>
<organism evidence="2 3">
    <name type="scientific">Caerostris extrusa</name>
    <name type="common">Bark spider</name>
    <name type="synonym">Caerostris bankana</name>
    <dbReference type="NCBI Taxonomy" id="172846"/>
    <lineage>
        <taxon>Eukaryota</taxon>
        <taxon>Metazoa</taxon>
        <taxon>Ecdysozoa</taxon>
        <taxon>Arthropoda</taxon>
        <taxon>Chelicerata</taxon>
        <taxon>Arachnida</taxon>
        <taxon>Araneae</taxon>
        <taxon>Araneomorphae</taxon>
        <taxon>Entelegynae</taxon>
        <taxon>Araneoidea</taxon>
        <taxon>Araneidae</taxon>
        <taxon>Caerostris</taxon>
    </lineage>
</organism>
<evidence type="ECO:0000256" key="1">
    <source>
        <dbReference type="SAM" id="MobiDB-lite"/>
    </source>
</evidence>
<accession>A0AAV4XQB3</accession>
<comment type="caution">
    <text evidence="2">The sequence shown here is derived from an EMBL/GenBank/DDBJ whole genome shotgun (WGS) entry which is preliminary data.</text>
</comment>
<dbReference type="EMBL" id="BPLR01000589">
    <property type="protein sequence ID" value="GIY95898.1"/>
    <property type="molecule type" value="Genomic_DNA"/>
</dbReference>
<sequence length="84" mass="9483">MIVDTPGTSLDSVTGGKGSEKKKDRIIFSWPGPLKRKGDMPCNLNRGRQWEKSGDSRFQRMLPIALERNEGQGCSGRICWWKCV</sequence>
<gene>
    <name evidence="2" type="ORF">CEXT_768501</name>
</gene>
<reference evidence="2 3" key="1">
    <citation type="submission" date="2021-06" db="EMBL/GenBank/DDBJ databases">
        <title>Caerostris extrusa draft genome.</title>
        <authorList>
            <person name="Kono N."/>
            <person name="Arakawa K."/>
        </authorList>
    </citation>
    <scope>NUCLEOTIDE SEQUENCE [LARGE SCALE GENOMIC DNA]</scope>
</reference>